<evidence type="ECO:0000313" key="3">
    <source>
        <dbReference type="EMBL" id="PRY43083.1"/>
    </source>
</evidence>
<proteinExistence type="predicted"/>
<feature type="signal peptide" evidence="2">
    <location>
        <begin position="1"/>
        <end position="22"/>
    </location>
</feature>
<evidence type="ECO:0000256" key="1">
    <source>
        <dbReference type="SAM" id="MobiDB-lite"/>
    </source>
</evidence>
<sequence length="148" mass="15533">MKALVRFPVLLGLLCLCLSTLAQTPATGTMSVNDRMAKARAAKAAKRDAANATAAMPPSEAKAKKEMKLDDASAKKAAKAETKSAKEGAMAGKEAMKEEKATPADYKAPVDKSMKGPNGEAVMTGPRGGKFYINKKGNKVYLRGQKGS</sequence>
<protein>
    <recommendedName>
        <fullName evidence="5">Colicin import membrane protein</fullName>
    </recommendedName>
</protein>
<keyword evidence="4" id="KW-1185">Reference proteome</keyword>
<reference evidence="3 4" key="1">
    <citation type="submission" date="2018-03" db="EMBL/GenBank/DDBJ databases">
        <title>Genomic Encyclopedia of Archaeal and Bacterial Type Strains, Phase II (KMG-II): from individual species to whole genera.</title>
        <authorList>
            <person name="Goeker M."/>
        </authorList>
    </citation>
    <scope>NUCLEOTIDE SEQUENCE [LARGE SCALE GENOMIC DNA]</scope>
    <source>
        <strain evidence="3 4">DSM 28354</strain>
    </source>
</reference>
<dbReference type="RefSeq" id="WP_146141378.1">
    <property type="nucleotide sequence ID" value="NZ_PVTE01000004.1"/>
</dbReference>
<name>A0A2T0TBP3_9BACT</name>
<feature type="compositionally biased region" description="Basic and acidic residues" evidence="1">
    <location>
        <begin position="61"/>
        <end position="86"/>
    </location>
</feature>
<feature type="compositionally biased region" description="Basic and acidic residues" evidence="1">
    <location>
        <begin position="94"/>
        <end position="114"/>
    </location>
</feature>
<evidence type="ECO:0008006" key="5">
    <source>
        <dbReference type="Google" id="ProtNLM"/>
    </source>
</evidence>
<organism evidence="3 4">
    <name type="scientific">Spirosoma oryzae</name>
    <dbReference type="NCBI Taxonomy" id="1469603"/>
    <lineage>
        <taxon>Bacteria</taxon>
        <taxon>Pseudomonadati</taxon>
        <taxon>Bacteroidota</taxon>
        <taxon>Cytophagia</taxon>
        <taxon>Cytophagales</taxon>
        <taxon>Cytophagaceae</taxon>
        <taxon>Spirosoma</taxon>
    </lineage>
</organism>
<comment type="caution">
    <text evidence="3">The sequence shown here is derived from an EMBL/GenBank/DDBJ whole genome shotgun (WGS) entry which is preliminary data.</text>
</comment>
<evidence type="ECO:0000313" key="4">
    <source>
        <dbReference type="Proteomes" id="UP000238375"/>
    </source>
</evidence>
<dbReference type="Proteomes" id="UP000238375">
    <property type="component" value="Unassembled WGS sequence"/>
</dbReference>
<accession>A0A2T0TBP3</accession>
<feature type="region of interest" description="Disordered" evidence="1">
    <location>
        <begin position="48"/>
        <end position="129"/>
    </location>
</feature>
<evidence type="ECO:0000256" key="2">
    <source>
        <dbReference type="SAM" id="SignalP"/>
    </source>
</evidence>
<dbReference type="OrthoDB" id="714380at2"/>
<keyword evidence="2" id="KW-0732">Signal</keyword>
<dbReference type="EMBL" id="PVTE01000004">
    <property type="protein sequence ID" value="PRY43083.1"/>
    <property type="molecule type" value="Genomic_DNA"/>
</dbReference>
<gene>
    <name evidence="3" type="ORF">CLV58_104214</name>
</gene>
<feature type="chain" id="PRO_5015704699" description="Colicin import membrane protein" evidence="2">
    <location>
        <begin position="23"/>
        <end position="148"/>
    </location>
</feature>
<dbReference type="AlphaFoldDB" id="A0A2T0TBP3"/>